<evidence type="ECO:0000313" key="2">
    <source>
        <dbReference type="Proteomes" id="UP001396334"/>
    </source>
</evidence>
<proteinExistence type="predicted"/>
<protein>
    <submittedName>
        <fullName evidence="1">Uncharacterized protein</fullName>
    </submittedName>
</protein>
<evidence type="ECO:0000313" key="1">
    <source>
        <dbReference type="EMBL" id="KAK9006370.1"/>
    </source>
</evidence>
<dbReference type="Proteomes" id="UP001396334">
    <property type="component" value="Unassembled WGS sequence"/>
</dbReference>
<gene>
    <name evidence="1" type="ORF">V6N11_035411</name>
</gene>
<sequence>MKQSCSPTRPLQYESFLYLGQVLLKEYVVDPYTVNNPVTLAMPVEPSYLQVCSLQDRRTGNELPIGTVAFPVRSATPKIPIVVDYPLL</sequence>
<comment type="caution">
    <text evidence="1">The sequence shown here is derived from an EMBL/GenBank/DDBJ whole genome shotgun (WGS) entry which is preliminary data.</text>
</comment>
<keyword evidence="2" id="KW-1185">Reference proteome</keyword>
<organism evidence="1 2">
    <name type="scientific">Hibiscus sabdariffa</name>
    <name type="common">roselle</name>
    <dbReference type="NCBI Taxonomy" id="183260"/>
    <lineage>
        <taxon>Eukaryota</taxon>
        <taxon>Viridiplantae</taxon>
        <taxon>Streptophyta</taxon>
        <taxon>Embryophyta</taxon>
        <taxon>Tracheophyta</taxon>
        <taxon>Spermatophyta</taxon>
        <taxon>Magnoliopsida</taxon>
        <taxon>eudicotyledons</taxon>
        <taxon>Gunneridae</taxon>
        <taxon>Pentapetalae</taxon>
        <taxon>rosids</taxon>
        <taxon>malvids</taxon>
        <taxon>Malvales</taxon>
        <taxon>Malvaceae</taxon>
        <taxon>Malvoideae</taxon>
        <taxon>Hibiscus</taxon>
    </lineage>
</organism>
<name>A0ABR2R0B8_9ROSI</name>
<dbReference type="EMBL" id="JBBPBN010000029">
    <property type="protein sequence ID" value="KAK9006370.1"/>
    <property type="molecule type" value="Genomic_DNA"/>
</dbReference>
<reference evidence="1 2" key="1">
    <citation type="journal article" date="2024" name="G3 (Bethesda)">
        <title>Genome assembly of Hibiscus sabdariffa L. provides insights into metabolisms of medicinal natural products.</title>
        <authorList>
            <person name="Kim T."/>
        </authorList>
    </citation>
    <scope>NUCLEOTIDE SEQUENCE [LARGE SCALE GENOMIC DNA]</scope>
    <source>
        <strain evidence="1">TK-2024</strain>
        <tissue evidence="1">Old leaves</tissue>
    </source>
</reference>
<accession>A0ABR2R0B8</accession>